<feature type="domain" description="CHAD" evidence="3">
    <location>
        <begin position="250"/>
        <end position="536"/>
    </location>
</feature>
<dbReference type="RefSeq" id="WP_376840560.1">
    <property type="nucleotide sequence ID" value="NZ_JBHMAU010000066.1"/>
</dbReference>
<evidence type="ECO:0000256" key="1">
    <source>
        <dbReference type="SAM" id="MobiDB-lite"/>
    </source>
</evidence>
<evidence type="ECO:0000313" key="4">
    <source>
        <dbReference type="EMBL" id="MFB9776700.1"/>
    </source>
</evidence>
<evidence type="ECO:0000259" key="2">
    <source>
        <dbReference type="PROSITE" id="PS51707"/>
    </source>
</evidence>
<keyword evidence="5" id="KW-1185">Reference proteome</keyword>
<dbReference type="SMART" id="SM00880">
    <property type="entry name" value="CHAD"/>
    <property type="match status" value="1"/>
</dbReference>
<dbReference type="SMART" id="SM01118">
    <property type="entry name" value="CYTH"/>
    <property type="match status" value="1"/>
</dbReference>
<name>A0ABV5X2N7_9MICO</name>
<dbReference type="PROSITE" id="PS51707">
    <property type="entry name" value="CYTH"/>
    <property type="match status" value="1"/>
</dbReference>
<dbReference type="PANTHER" id="PTHR39339:SF1">
    <property type="entry name" value="CHAD DOMAIN-CONTAINING PROTEIN"/>
    <property type="match status" value="1"/>
</dbReference>
<comment type="caution">
    <text evidence="4">The sequence shown here is derived from an EMBL/GenBank/DDBJ whole genome shotgun (WGS) entry which is preliminary data.</text>
</comment>
<accession>A0ABV5X2N7</accession>
<dbReference type="Pfam" id="PF01928">
    <property type="entry name" value="CYTH"/>
    <property type="match status" value="1"/>
</dbReference>
<protein>
    <submittedName>
        <fullName evidence="4">CHAD domain-containing protein</fullName>
    </submittedName>
</protein>
<dbReference type="InterPro" id="IPR038186">
    <property type="entry name" value="CHAD_dom_sf"/>
</dbReference>
<sequence>MSDVHADPHGDPNPSAAPDSAPVPEAVAEAAAASDRVQVATEEELKFAPHPSQPVPELTGVAHQVDGDEMLLDAVYFDSPDFQLARAKLTLRRRTGGADAGWHLKLPAGSARTEMHVELNDGDELRVPSELLAVIREEIGFVPLIPVARLTTERTTRLLAAEAGGPAVAELSDDTVTAARFARLGVTAARSEWRELEVELLNAGTGGELLDAIAGAFAAAGISPSAAPSKLAQALGTAPELAAARRLSRKSPLAETVLAAMAEHIGVLQHREQDVADNAPDGVHKARVASRRLRSILKTFAPLFDASSVERLRGELKWYATRLGYARDAEVQLERLPRLLAELPDEAITEHAAEHMTDQLSAHHRESVANVRRTLSTERYGRLLGSLLGWLQDPPFDPAWDTSRSTGKAYPELLEKAIRKVRREHRKVRATSGAEQLEHRHEVRKKAKVVRYVCEALALALGRPAEEAAARWEAVTEHYGELNDAAVAREWIQQLARRAEADGQSSFTYGVLFGTQLQHTEASLKEADRVLRKALEQKL</sequence>
<dbReference type="Gene3D" id="2.40.320.10">
    <property type="entry name" value="Hypothetical Protein Pfu-838710-001"/>
    <property type="match status" value="1"/>
</dbReference>
<feature type="compositionally biased region" description="Low complexity" evidence="1">
    <location>
        <begin position="14"/>
        <end position="35"/>
    </location>
</feature>
<evidence type="ECO:0000313" key="5">
    <source>
        <dbReference type="Proteomes" id="UP001589707"/>
    </source>
</evidence>
<feature type="domain" description="CYTH" evidence="2">
    <location>
        <begin position="40"/>
        <end position="238"/>
    </location>
</feature>
<dbReference type="InterPro" id="IPR007899">
    <property type="entry name" value="CHAD_dom"/>
</dbReference>
<dbReference type="CDD" id="cd07374">
    <property type="entry name" value="CYTH-like_Pase"/>
    <property type="match status" value="1"/>
</dbReference>
<feature type="compositionally biased region" description="Basic and acidic residues" evidence="1">
    <location>
        <begin position="1"/>
        <end position="10"/>
    </location>
</feature>
<dbReference type="Gene3D" id="1.40.20.10">
    <property type="entry name" value="CHAD domain"/>
    <property type="match status" value="1"/>
</dbReference>
<dbReference type="Proteomes" id="UP001589707">
    <property type="component" value="Unassembled WGS sequence"/>
</dbReference>
<dbReference type="Pfam" id="PF05235">
    <property type="entry name" value="CHAD"/>
    <property type="match status" value="1"/>
</dbReference>
<dbReference type="SUPFAM" id="SSF55154">
    <property type="entry name" value="CYTH-like phosphatases"/>
    <property type="match status" value="1"/>
</dbReference>
<gene>
    <name evidence="4" type="ORF">ACFFN1_09860</name>
</gene>
<dbReference type="EMBL" id="JBHMAU010000066">
    <property type="protein sequence ID" value="MFB9776700.1"/>
    <property type="molecule type" value="Genomic_DNA"/>
</dbReference>
<dbReference type="InterPro" id="IPR033469">
    <property type="entry name" value="CYTH-like_dom_sf"/>
</dbReference>
<dbReference type="PANTHER" id="PTHR39339">
    <property type="entry name" value="SLR1444 PROTEIN"/>
    <property type="match status" value="1"/>
</dbReference>
<feature type="region of interest" description="Disordered" evidence="1">
    <location>
        <begin position="1"/>
        <end position="35"/>
    </location>
</feature>
<organism evidence="4 5">
    <name type="scientific">Brevibacterium otitidis</name>
    <dbReference type="NCBI Taxonomy" id="53364"/>
    <lineage>
        <taxon>Bacteria</taxon>
        <taxon>Bacillati</taxon>
        <taxon>Actinomycetota</taxon>
        <taxon>Actinomycetes</taxon>
        <taxon>Micrococcales</taxon>
        <taxon>Brevibacteriaceae</taxon>
        <taxon>Brevibacterium</taxon>
    </lineage>
</organism>
<proteinExistence type="predicted"/>
<dbReference type="InterPro" id="IPR023577">
    <property type="entry name" value="CYTH_domain"/>
</dbReference>
<dbReference type="PROSITE" id="PS51708">
    <property type="entry name" value="CHAD"/>
    <property type="match status" value="1"/>
</dbReference>
<evidence type="ECO:0000259" key="3">
    <source>
        <dbReference type="PROSITE" id="PS51708"/>
    </source>
</evidence>
<reference evidence="4 5" key="1">
    <citation type="submission" date="2024-09" db="EMBL/GenBank/DDBJ databases">
        <authorList>
            <person name="Sun Q."/>
            <person name="Mori K."/>
        </authorList>
    </citation>
    <scope>NUCLEOTIDE SEQUENCE [LARGE SCALE GENOMIC DNA]</scope>
    <source>
        <strain evidence="4 5">JCM 11683</strain>
    </source>
</reference>